<dbReference type="Pfam" id="PF02753">
    <property type="entry name" value="PapD_C"/>
    <property type="match status" value="1"/>
</dbReference>
<evidence type="ECO:0000256" key="3">
    <source>
        <dbReference type="ARBA" id="ARBA00022558"/>
    </source>
</evidence>
<dbReference type="EMBL" id="CP024902">
    <property type="protein sequence ID" value="AXF21791.1"/>
    <property type="molecule type" value="Genomic_DNA"/>
</dbReference>
<dbReference type="PANTHER" id="PTHR30251:SF2">
    <property type="entry name" value="FIMBRIAL CHAPERONE YADV-RELATED"/>
    <property type="match status" value="1"/>
</dbReference>
<keyword evidence="7" id="KW-0393">Immunoglobulin domain</keyword>
<evidence type="ECO:0000256" key="9">
    <source>
        <dbReference type="SAM" id="SignalP"/>
    </source>
</evidence>
<dbReference type="Gene3D" id="2.60.40.10">
    <property type="entry name" value="Immunoglobulins"/>
    <property type="match status" value="2"/>
</dbReference>
<dbReference type="GO" id="GO:0030288">
    <property type="term" value="C:outer membrane-bounded periplasmic space"/>
    <property type="evidence" value="ECO:0007669"/>
    <property type="project" value="InterPro"/>
</dbReference>
<feature type="domain" description="Pili assembly chaperone N-terminal" evidence="10">
    <location>
        <begin position="29"/>
        <end position="152"/>
    </location>
</feature>
<evidence type="ECO:0000313" key="13">
    <source>
        <dbReference type="Proteomes" id="UP000253104"/>
    </source>
</evidence>
<dbReference type="Pfam" id="PF00345">
    <property type="entry name" value="PapD_N"/>
    <property type="match status" value="1"/>
</dbReference>
<dbReference type="SUPFAM" id="SSF49584">
    <property type="entry name" value="Periplasmic chaperone C-domain"/>
    <property type="match status" value="1"/>
</dbReference>
<dbReference type="InterPro" id="IPR008962">
    <property type="entry name" value="PapD-like_sf"/>
</dbReference>
<evidence type="ECO:0000256" key="6">
    <source>
        <dbReference type="ARBA" id="ARBA00023186"/>
    </source>
</evidence>
<dbReference type="InterPro" id="IPR001829">
    <property type="entry name" value="Pili_assmbl_chaperone_bac"/>
</dbReference>
<feature type="signal peptide" evidence="9">
    <location>
        <begin position="1"/>
        <end position="28"/>
    </location>
</feature>
<evidence type="ECO:0000256" key="4">
    <source>
        <dbReference type="ARBA" id="ARBA00022729"/>
    </source>
</evidence>
<sequence>MDVRKGWRKGAGTAMLAASLLGPSMADASVVISGTRVVYTEKEREVTVKLTNEGDKPSLVQAWIDAGDVNALPSESNVPFTLTPPLFRLDPKKGQSLRILYTGDPLPQDRESLFWLNVLDVPPQAAEDPDAPNMLQLAFRSRIKLFYRPTALQGDAGEAAEQVRWNFAPKQGGGYVLEANNPTPYHVTFSRIAVKAGASTWANELGGMVDPNATAKFDVGNVPSLPAGPIEVDYTYLSDYGAGVKGKYEPKVAR</sequence>
<dbReference type="GO" id="GO:0071555">
    <property type="term" value="P:cell wall organization"/>
    <property type="evidence" value="ECO:0007669"/>
    <property type="project" value="InterPro"/>
</dbReference>
<dbReference type="RefSeq" id="WP_114178118.1">
    <property type="nucleotide sequence ID" value="NZ_CP024902.1"/>
</dbReference>
<feature type="domain" description="Pili assembly chaperone C-terminal" evidence="11">
    <location>
        <begin position="180"/>
        <end position="243"/>
    </location>
</feature>
<dbReference type="PROSITE" id="PS00635">
    <property type="entry name" value="PILI_CHAPERONE"/>
    <property type="match status" value="1"/>
</dbReference>
<keyword evidence="5" id="KW-0574">Periplasm</keyword>
<name>A0A2Z5MX03_BURPY</name>
<accession>A0A2Z5MX03</accession>
<dbReference type="AlphaFoldDB" id="A0A2Z5MX03"/>
<protein>
    <submittedName>
        <fullName evidence="12">Molecular chaperone EcpD</fullName>
    </submittedName>
</protein>
<dbReference type="FunFam" id="2.60.40.10:FF:000458">
    <property type="entry name" value="Molecular chaperone FimC"/>
    <property type="match status" value="1"/>
</dbReference>
<comment type="subcellular location">
    <subcellularLocation>
        <location evidence="1 8">Periplasm</location>
    </subcellularLocation>
</comment>
<dbReference type="InterPro" id="IPR013783">
    <property type="entry name" value="Ig-like_fold"/>
</dbReference>
<evidence type="ECO:0000256" key="2">
    <source>
        <dbReference type="ARBA" id="ARBA00007399"/>
    </source>
</evidence>
<evidence type="ECO:0000259" key="11">
    <source>
        <dbReference type="Pfam" id="PF02753"/>
    </source>
</evidence>
<proteinExistence type="inferred from homology"/>
<evidence type="ECO:0000256" key="8">
    <source>
        <dbReference type="RuleBase" id="RU003918"/>
    </source>
</evidence>
<reference evidence="12 13" key="1">
    <citation type="journal article" date="2018" name="ISME J.">
        <title>Involvement of Burkholderiaceae and sulfurous volatiles in disease-suppressive soils.</title>
        <authorList>
            <person name="Carrion V.J."/>
            <person name="Cordovez V."/>
            <person name="Tyc O."/>
            <person name="Etalo D.W."/>
            <person name="de Bruijn I."/>
            <person name="de Jager V.C."/>
            <person name="Medema M.H."/>
            <person name="Eberl L."/>
            <person name="Raaijmakers J.M."/>
        </authorList>
    </citation>
    <scope>NUCLEOTIDE SEQUENCE [LARGE SCALE GENOMIC DNA]</scope>
    <source>
        <strain evidence="13">mHSR5</strain>
    </source>
</reference>
<evidence type="ECO:0000256" key="1">
    <source>
        <dbReference type="ARBA" id="ARBA00004418"/>
    </source>
</evidence>
<keyword evidence="3" id="KW-1029">Fimbrium biogenesis</keyword>
<keyword evidence="6 8" id="KW-0143">Chaperone</keyword>
<keyword evidence="4 9" id="KW-0732">Signal</keyword>
<dbReference type="PANTHER" id="PTHR30251">
    <property type="entry name" value="PILUS ASSEMBLY CHAPERONE"/>
    <property type="match status" value="1"/>
</dbReference>
<evidence type="ECO:0000313" key="12">
    <source>
        <dbReference type="EMBL" id="AXF21791.1"/>
    </source>
</evidence>
<gene>
    <name evidence="12" type="ORF">CUJ89_15700</name>
</gene>
<dbReference type="InterPro" id="IPR016147">
    <property type="entry name" value="Pili_assmbl_chaperone_N"/>
</dbReference>
<comment type="similarity">
    <text evidence="2 8">Belongs to the periplasmic pilus chaperone family.</text>
</comment>
<dbReference type="SUPFAM" id="SSF49354">
    <property type="entry name" value="PapD-like"/>
    <property type="match status" value="1"/>
</dbReference>
<evidence type="ECO:0000256" key="5">
    <source>
        <dbReference type="ARBA" id="ARBA00022764"/>
    </source>
</evidence>
<dbReference type="InterPro" id="IPR050643">
    <property type="entry name" value="Periplasmic_pilus_chap"/>
</dbReference>
<evidence type="ECO:0000256" key="7">
    <source>
        <dbReference type="ARBA" id="ARBA00023319"/>
    </source>
</evidence>
<evidence type="ECO:0000259" key="10">
    <source>
        <dbReference type="Pfam" id="PF00345"/>
    </source>
</evidence>
<dbReference type="OrthoDB" id="9131059at2"/>
<organism evidence="12 13">
    <name type="scientific">Burkholderia pyrrocinia</name>
    <name type="common">Pseudomonas pyrrocinia</name>
    <dbReference type="NCBI Taxonomy" id="60550"/>
    <lineage>
        <taxon>Bacteria</taxon>
        <taxon>Pseudomonadati</taxon>
        <taxon>Pseudomonadota</taxon>
        <taxon>Betaproteobacteria</taxon>
        <taxon>Burkholderiales</taxon>
        <taxon>Burkholderiaceae</taxon>
        <taxon>Burkholderia</taxon>
        <taxon>Burkholderia cepacia complex</taxon>
    </lineage>
</organism>
<dbReference type="InterPro" id="IPR016148">
    <property type="entry name" value="Pili_assmbl_chaperone_C"/>
</dbReference>
<dbReference type="InterPro" id="IPR036316">
    <property type="entry name" value="Pili_assmbl_chap_C_dom_sf"/>
</dbReference>
<dbReference type="InterPro" id="IPR018046">
    <property type="entry name" value="Pili_assmbl_chaperone_CS"/>
</dbReference>
<feature type="chain" id="PRO_5016418609" evidence="9">
    <location>
        <begin position="29"/>
        <end position="254"/>
    </location>
</feature>
<dbReference type="Proteomes" id="UP000253104">
    <property type="component" value="Chromosome mHSR5_A"/>
</dbReference>
<dbReference type="PRINTS" id="PR00969">
    <property type="entry name" value="CHAPERONPILI"/>
</dbReference>